<dbReference type="Proteomes" id="UP000184222">
    <property type="component" value="Chromosome"/>
</dbReference>
<sequence>MQKLAINKSRKYRTILYGCLIFLTSCIVIIYFNDSNIKYLGFLLILASIYFEFKNNRQFMSAIVLPEADDNCLKIVIDGELSDFWLVKKHIVINGWIYLYVIQQGSNKKLKLWLHKSNFDKQNAIRDLARYLLFAQNN</sequence>
<keyword evidence="1" id="KW-0472">Membrane</keyword>
<evidence type="ECO:0000313" key="3">
    <source>
        <dbReference type="Proteomes" id="UP000184222"/>
    </source>
</evidence>
<dbReference type="KEGG" id="frx:F7310_05600"/>
<gene>
    <name evidence="2" type="ORF">F7310_05600</name>
</gene>
<feature type="transmembrane region" description="Helical" evidence="1">
    <location>
        <begin position="12"/>
        <end position="31"/>
    </location>
</feature>
<keyword evidence="1" id="KW-0812">Transmembrane</keyword>
<dbReference type="PROSITE" id="PS51257">
    <property type="entry name" value="PROKAR_LIPOPROTEIN"/>
    <property type="match status" value="1"/>
</dbReference>
<dbReference type="EMBL" id="CP016796">
    <property type="protein sequence ID" value="API86860.1"/>
    <property type="molecule type" value="Genomic_DNA"/>
</dbReference>
<dbReference type="OrthoDB" id="5604466at2"/>
<evidence type="ECO:0008006" key="4">
    <source>
        <dbReference type="Google" id="ProtNLM"/>
    </source>
</evidence>
<dbReference type="RefSeq" id="WP_072712395.1">
    <property type="nucleotide sequence ID" value="NZ_CP016796.1"/>
</dbReference>
<keyword evidence="3" id="KW-1185">Reference proteome</keyword>
<name>A0A1L4BSP2_9GAMM</name>
<protein>
    <recommendedName>
        <fullName evidence="4">Lipoprotein</fullName>
    </recommendedName>
</protein>
<accession>A0A1L4BSP2</accession>
<dbReference type="AlphaFoldDB" id="A0A1L4BSP2"/>
<reference evidence="2 3" key="1">
    <citation type="journal article" date="2016" name="Appl. Environ. Microbiol.">
        <title>Whole genome relationships among Francisella bacteria of diverse origin define new species and provide specific regions for detection.</title>
        <authorList>
            <person name="Challacombe J.F."/>
            <person name="Petersen J.M."/>
            <person name="Gallegos-Graves V."/>
            <person name="Hodge D."/>
            <person name="Pillai S."/>
            <person name="Kuske C.R."/>
        </authorList>
    </citation>
    <scope>NUCLEOTIDE SEQUENCE [LARGE SCALE GENOMIC DNA]</scope>
    <source>
        <strain evidence="3">TX07-7310</strain>
    </source>
</reference>
<proteinExistence type="predicted"/>
<feature type="transmembrane region" description="Helical" evidence="1">
    <location>
        <begin position="37"/>
        <end position="53"/>
    </location>
</feature>
<evidence type="ECO:0000256" key="1">
    <source>
        <dbReference type="SAM" id="Phobius"/>
    </source>
</evidence>
<keyword evidence="1" id="KW-1133">Transmembrane helix</keyword>
<organism evidence="2 3">
    <name type="scientific">Francisella uliginis</name>
    <dbReference type="NCBI Taxonomy" id="573570"/>
    <lineage>
        <taxon>Bacteria</taxon>
        <taxon>Pseudomonadati</taxon>
        <taxon>Pseudomonadota</taxon>
        <taxon>Gammaproteobacteria</taxon>
        <taxon>Thiotrichales</taxon>
        <taxon>Francisellaceae</taxon>
        <taxon>Francisella</taxon>
    </lineage>
</organism>
<dbReference type="STRING" id="573570.F7310_05600"/>
<evidence type="ECO:0000313" key="2">
    <source>
        <dbReference type="EMBL" id="API86860.1"/>
    </source>
</evidence>